<feature type="compositionally biased region" description="Basic and acidic residues" evidence="1">
    <location>
        <begin position="22"/>
        <end position="31"/>
    </location>
</feature>
<dbReference type="EMBL" id="JYDO01000008">
    <property type="protein sequence ID" value="KRZ79006.1"/>
    <property type="molecule type" value="Genomic_DNA"/>
</dbReference>
<gene>
    <name evidence="2" type="ORF">T10_9267</name>
</gene>
<protein>
    <submittedName>
        <fullName evidence="2">Uncharacterized protein</fullName>
    </submittedName>
</protein>
<name>A0A0V1N5J7_9BILA</name>
<keyword evidence="3" id="KW-1185">Reference proteome</keyword>
<dbReference type="Proteomes" id="UP000054843">
    <property type="component" value="Unassembled WGS sequence"/>
</dbReference>
<organism evidence="2 3">
    <name type="scientific">Trichinella papuae</name>
    <dbReference type="NCBI Taxonomy" id="268474"/>
    <lineage>
        <taxon>Eukaryota</taxon>
        <taxon>Metazoa</taxon>
        <taxon>Ecdysozoa</taxon>
        <taxon>Nematoda</taxon>
        <taxon>Enoplea</taxon>
        <taxon>Dorylaimia</taxon>
        <taxon>Trichinellida</taxon>
        <taxon>Trichinellidae</taxon>
        <taxon>Trichinella</taxon>
    </lineage>
</organism>
<reference evidence="2 3" key="1">
    <citation type="submission" date="2015-01" db="EMBL/GenBank/DDBJ databases">
        <title>Evolution of Trichinella species and genotypes.</title>
        <authorList>
            <person name="Korhonen P.K."/>
            <person name="Edoardo P."/>
            <person name="Giuseppe L.R."/>
            <person name="Gasser R.B."/>
        </authorList>
    </citation>
    <scope>NUCLEOTIDE SEQUENCE [LARGE SCALE GENOMIC DNA]</scope>
    <source>
        <strain evidence="2">ISS1980</strain>
    </source>
</reference>
<evidence type="ECO:0000313" key="3">
    <source>
        <dbReference type="Proteomes" id="UP000054843"/>
    </source>
</evidence>
<evidence type="ECO:0000256" key="1">
    <source>
        <dbReference type="SAM" id="MobiDB-lite"/>
    </source>
</evidence>
<proteinExistence type="predicted"/>
<evidence type="ECO:0000313" key="2">
    <source>
        <dbReference type="EMBL" id="KRZ79006.1"/>
    </source>
</evidence>
<sequence>MWQSINSTLDRVSDGGSQENVQTKDDHHFQEDSEASFRLLESKPDTWNTVTVSRSSKSAFLT</sequence>
<accession>A0A0V1N5J7</accession>
<feature type="compositionally biased region" description="Polar residues" evidence="1">
    <location>
        <begin position="1"/>
        <end position="21"/>
    </location>
</feature>
<comment type="caution">
    <text evidence="2">The sequence shown here is derived from an EMBL/GenBank/DDBJ whole genome shotgun (WGS) entry which is preliminary data.</text>
</comment>
<dbReference type="AlphaFoldDB" id="A0A0V1N5J7"/>
<feature type="region of interest" description="Disordered" evidence="1">
    <location>
        <begin position="1"/>
        <end position="33"/>
    </location>
</feature>